<dbReference type="GO" id="GO:0016301">
    <property type="term" value="F:kinase activity"/>
    <property type="evidence" value="ECO:0007669"/>
    <property type="project" value="UniProtKB-KW"/>
</dbReference>
<keyword evidence="4" id="KW-1133">Transmembrane helix</keyword>
<dbReference type="Pfam" id="PF07730">
    <property type="entry name" value="HisKA_3"/>
    <property type="match status" value="1"/>
</dbReference>
<dbReference type="Gene3D" id="1.20.5.1930">
    <property type="match status" value="1"/>
</dbReference>
<accession>A0ABU0XJD3</accession>
<dbReference type="SUPFAM" id="SSF55874">
    <property type="entry name" value="ATPase domain of HSP90 chaperone/DNA topoisomerase II/histidine kinase"/>
    <property type="match status" value="1"/>
</dbReference>
<sequence length="405" mass="42379">MTRVRPETGIAAPAAVPVPRASGFMEPPAGAPAGGWGRFRAGFLAPGSRFWYPGAVISLLFEFGFVVIPLLVQAPTAAAWAWSGAVLVFGLMFIASVPVAIWIRSGWEWLPPTVLLVASVPFIVSLGSGMTGLWVYVAVAAAVCLGGTTASMLAIVALAILAFVVNAVLMAGEPAAASAGVGAWAIPLIIVSVGTLMASFARNLRTMQQLRRAQTALAEVAVEEERNRVARDMHDILGHSLSAIALKAELAATLSERDPRAAAREIREVQDLARATLGDMRAVVSGHRQVRIASELASLRTLLSAAGIAAHLPTTTDDVPERNRELFGWTLREAGTNVIRHSRATECWVALTPGRIVIEDDGSGPQPGGETGTGLRGLAERAADAGGALRIARSAHGGFLLEVSA</sequence>
<dbReference type="InterPro" id="IPR050482">
    <property type="entry name" value="Sensor_HK_TwoCompSys"/>
</dbReference>
<reference evidence="6 7" key="1">
    <citation type="submission" date="2023-08" db="EMBL/GenBank/DDBJ databases">
        <title>Microbacterium sp. nov., isolated from a waste landfill.</title>
        <authorList>
            <person name="Wen W."/>
        </authorList>
    </citation>
    <scope>NUCLEOTIDE SEQUENCE [LARGE SCALE GENOMIC DNA]</scope>
    <source>
        <strain evidence="6 7">ASV81</strain>
    </source>
</reference>
<dbReference type="EMBL" id="JAVFCB010000009">
    <property type="protein sequence ID" value="MDQ4215228.1"/>
    <property type="molecule type" value="Genomic_DNA"/>
</dbReference>
<keyword evidence="1" id="KW-0808">Transferase</keyword>
<feature type="domain" description="Signal transduction histidine kinase subgroup 3 dimerisation and phosphoacceptor" evidence="5">
    <location>
        <begin position="225"/>
        <end position="289"/>
    </location>
</feature>
<dbReference type="PANTHER" id="PTHR24421:SF63">
    <property type="entry name" value="SENSOR HISTIDINE KINASE DESK"/>
    <property type="match status" value="1"/>
</dbReference>
<dbReference type="InterPro" id="IPR011712">
    <property type="entry name" value="Sig_transdc_His_kin_sub3_dim/P"/>
</dbReference>
<keyword evidence="2 6" id="KW-0418">Kinase</keyword>
<dbReference type="CDD" id="cd16917">
    <property type="entry name" value="HATPase_UhpB-NarQ-NarX-like"/>
    <property type="match status" value="1"/>
</dbReference>
<evidence type="ECO:0000259" key="5">
    <source>
        <dbReference type="Pfam" id="PF07730"/>
    </source>
</evidence>
<gene>
    <name evidence="6" type="ORF">RBR11_15025</name>
</gene>
<evidence type="ECO:0000256" key="1">
    <source>
        <dbReference type="ARBA" id="ARBA00022679"/>
    </source>
</evidence>
<evidence type="ECO:0000256" key="3">
    <source>
        <dbReference type="ARBA" id="ARBA00023012"/>
    </source>
</evidence>
<keyword evidence="7" id="KW-1185">Reference proteome</keyword>
<proteinExistence type="predicted"/>
<evidence type="ECO:0000256" key="2">
    <source>
        <dbReference type="ARBA" id="ARBA00022777"/>
    </source>
</evidence>
<name>A0ABU0XJD3_9MICO</name>
<feature type="transmembrane region" description="Helical" evidence="4">
    <location>
        <begin position="79"/>
        <end position="103"/>
    </location>
</feature>
<dbReference type="RefSeq" id="WP_308490182.1">
    <property type="nucleotide sequence ID" value="NZ_JAVFCB010000009.1"/>
</dbReference>
<keyword evidence="4" id="KW-0472">Membrane</keyword>
<protein>
    <submittedName>
        <fullName evidence="6">Histidine kinase</fullName>
    </submittedName>
</protein>
<dbReference type="Proteomes" id="UP001230289">
    <property type="component" value="Unassembled WGS sequence"/>
</dbReference>
<keyword evidence="4" id="KW-0812">Transmembrane</keyword>
<keyword evidence="3" id="KW-0902">Two-component regulatory system</keyword>
<feature type="transmembrane region" description="Helical" evidence="4">
    <location>
        <begin position="184"/>
        <end position="204"/>
    </location>
</feature>
<dbReference type="InterPro" id="IPR036890">
    <property type="entry name" value="HATPase_C_sf"/>
</dbReference>
<comment type="caution">
    <text evidence="6">The sequence shown here is derived from an EMBL/GenBank/DDBJ whole genome shotgun (WGS) entry which is preliminary data.</text>
</comment>
<dbReference type="Gene3D" id="3.30.565.10">
    <property type="entry name" value="Histidine kinase-like ATPase, C-terminal domain"/>
    <property type="match status" value="1"/>
</dbReference>
<evidence type="ECO:0000256" key="4">
    <source>
        <dbReference type="SAM" id="Phobius"/>
    </source>
</evidence>
<feature type="transmembrane region" description="Helical" evidence="4">
    <location>
        <begin position="133"/>
        <end position="164"/>
    </location>
</feature>
<evidence type="ECO:0000313" key="7">
    <source>
        <dbReference type="Proteomes" id="UP001230289"/>
    </source>
</evidence>
<feature type="transmembrane region" description="Helical" evidence="4">
    <location>
        <begin position="50"/>
        <end position="72"/>
    </location>
</feature>
<evidence type="ECO:0000313" key="6">
    <source>
        <dbReference type="EMBL" id="MDQ4215228.1"/>
    </source>
</evidence>
<organism evidence="6 7">
    <name type="scientific">Microbacterium capsulatum</name>
    <dbReference type="NCBI Taxonomy" id="3041921"/>
    <lineage>
        <taxon>Bacteria</taxon>
        <taxon>Bacillati</taxon>
        <taxon>Actinomycetota</taxon>
        <taxon>Actinomycetes</taxon>
        <taxon>Micrococcales</taxon>
        <taxon>Microbacteriaceae</taxon>
        <taxon>Microbacterium</taxon>
    </lineage>
</organism>
<dbReference type="PANTHER" id="PTHR24421">
    <property type="entry name" value="NITRATE/NITRITE SENSOR PROTEIN NARX-RELATED"/>
    <property type="match status" value="1"/>
</dbReference>